<dbReference type="OMA" id="EECLVEQ"/>
<proteinExistence type="predicted"/>
<reference evidence="3 4" key="1">
    <citation type="submission" date="2018-08" db="EMBL/GenBank/DDBJ databases">
        <authorList>
            <person name="Laetsch R D."/>
            <person name="Stevens L."/>
            <person name="Kumar S."/>
            <person name="Blaxter L. M."/>
        </authorList>
    </citation>
    <scope>NUCLEOTIDE SEQUENCE [LARGE SCALE GENOMIC DNA]</scope>
</reference>
<keyword evidence="4" id="KW-1185">Reference proteome</keyword>
<gene>
    <name evidence="3" type="ORF">NLS_LOCUS7352</name>
</gene>
<protein>
    <submittedName>
        <fullName evidence="3">Uncharacterized protein</fullName>
    </submittedName>
</protein>
<organism evidence="3 4">
    <name type="scientific">Litomosoides sigmodontis</name>
    <name type="common">Filarial nematode worm</name>
    <dbReference type="NCBI Taxonomy" id="42156"/>
    <lineage>
        <taxon>Eukaryota</taxon>
        <taxon>Metazoa</taxon>
        <taxon>Ecdysozoa</taxon>
        <taxon>Nematoda</taxon>
        <taxon>Chromadorea</taxon>
        <taxon>Rhabditida</taxon>
        <taxon>Spirurina</taxon>
        <taxon>Spiruromorpha</taxon>
        <taxon>Filarioidea</taxon>
        <taxon>Onchocercidae</taxon>
        <taxon>Litomosoides</taxon>
    </lineage>
</organism>
<evidence type="ECO:0000256" key="2">
    <source>
        <dbReference type="SAM" id="MobiDB-lite"/>
    </source>
</evidence>
<feature type="region of interest" description="Disordered" evidence="2">
    <location>
        <begin position="376"/>
        <end position="412"/>
    </location>
</feature>
<evidence type="ECO:0000256" key="1">
    <source>
        <dbReference type="SAM" id="Coils"/>
    </source>
</evidence>
<accession>A0A3P6TCL5</accession>
<feature type="compositionally biased region" description="Polar residues" evidence="2">
    <location>
        <begin position="401"/>
        <end position="411"/>
    </location>
</feature>
<keyword evidence="1" id="KW-0175">Coiled coil</keyword>
<dbReference type="Proteomes" id="UP000277928">
    <property type="component" value="Unassembled WGS sequence"/>
</dbReference>
<dbReference type="OrthoDB" id="5853264at2759"/>
<dbReference type="EMBL" id="UYRX01000744">
    <property type="protein sequence ID" value="VDK85902.1"/>
    <property type="molecule type" value="Genomic_DNA"/>
</dbReference>
<name>A0A3P6TCL5_LITSI</name>
<feature type="coiled-coil region" evidence="1">
    <location>
        <begin position="144"/>
        <end position="178"/>
    </location>
</feature>
<evidence type="ECO:0000313" key="4">
    <source>
        <dbReference type="Proteomes" id="UP000277928"/>
    </source>
</evidence>
<dbReference type="AlphaFoldDB" id="A0A3P6TCL5"/>
<feature type="coiled-coil region" evidence="1">
    <location>
        <begin position="12"/>
        <end position="119"/>
    </location>
</feature>
<sequence length="512" mass="58263">MHSNENDEECLVEQLRKELRDLTWNEEEIKQMLKKHRYKNEEAEKEKNEIKLILEKDEMEIAKKEEELKHFRARVQLRSEKIDNMRQQIVVNQKRKAEADERIEELKKTLEEVKAKEKNGQQFLIDRLKAVQNKLLNASWVIARRKEKEKLADLRKQINEARAKKERLLQSIKEKETIFAESHELPFTSFCVAMAAVALKNRFLLKKLAREYITNAQEKTEESSLCLNDAGGIVNEKTVSFDCMRKKIVGAAAMTNLQAGDETHHDIRKEVDTAVTMQAVDNDKLKEDIKFIVINEEIEKTSSNIEIEEDKNHEVSQASNELESDTVRLDEEAVDMSQKHGLIDVNMEPSQNSDKDINTDNNFVPNFIDNSEELETALSGGSEGENNADGEHETIPGVNMQPRQNASSDPDPTNFFETFTNFTPSASLMNLSNTYLGMETEFDASAIFNLSSIMQNQSGSVAGANDYMALFGGADTNTSAHDNDGFELNFNNLSGGNEDKDAMGKANRFFDF</sequence>
<evidence type="ECO:0000313" key="3">
    <source>
        <dbReference type="EMBL" id="VDK85902.1"/>
    </source>
</evidence>